<name>A0A0G1CN66_9BACT</name>
<protein>
    <submittedName>
        <fullName evidence="1">Uncharacterized protein</fullName>
    </submittedName>
</protein>
<comment type="caution">
    <text evidence="1">The sequence shown here is derived from an EMBL/GenBank/DDBJ whole genome shotgun (WGS) entry which is preliminary data.</text>
</comment>
<dbReference type="STRING" id="1618446.UV61_C0005G0010"/>
<reference evidence="1 2" key="1">
    <citation type="journal article" date="2015" name="Nature">
        <title>rRNA introns, odd ribosomes, and small enigmatic genomes across a large radiation of phyla.</title>
        <authorList>
            <person name="Brown C.T."/>
            <person name="Hug L.A."/>
            <person name="Thomas B.C."/>
            <person name="Sharon I."/>
            <person name="Castelle C.J."/>
            <person name="Singh A."/>
            <person name="Wilkins M.J."/>
            <person name="Williams K.H."/>
            <person name="Banfield J.F."/>
        </authorList>
    </citation>
    <scope>NUCLEOTIDE SEQUENCE [LARGE SCALE GENOMIC DNA]</scope>
</reference>
<organism evidence="1 2">
    <name type="scientific">Candidatus Gottesmanbacteria bacterium GW2011_GWB1_43_11</name>
    <dbReference type="NCBI Taxonomy" id="1618446"/>
    <lineage>
        <taxon>Bacteria</taxon>
        <taxon>Candidatus Gottesmaniibacteriota</taxon>
    </lineage>
</organism>
<dbReference type="PATRIC" id="fig|1618446.3.peg.601"/>
<evidence type="ECO:0000313" key="2">
    <source>
        <dbReference type="Proteomes" id="UP000034050"/>
    </source>
</evidence>
<accession>A0A0G1CN66</accession>
<evidence type="ECO:0000313" key="1">
    <source>
        <dbReference type="EMBL" id="KKS86989.1"/>
    </source>
</evidence>
<dbReference type="EMBL" id="LCFD01000005">
    <property type="protein sequence ID" value="KKS86989.1"/>
    <property type="molecule type" value="Genomic_DNA"/>
</dbReference>
<sequence>MLTPATSPLIDVLAQKSKKAQDEFAAKHTTAKQWLLDRGLDLRQLRAHSAKLLTGATLSSALLLASPHIQLYGKSGTRQVANLPLREFLRELNQLKQLHLENEIELAIGDQIKSYYGVNVAFELDHNRLPDYVGKIGLEQHLLRHPNDALAQHGDFLEAGMAPGKGAFGYFGDSLNPEQTILYEKYYLVLETFLIPNWNRDWVRLKEWYKFRKFVIINLNTGQGVVAVLGDAGPASWTGKKFGGSPEVMAALGFYPQATRGEVAVFFLDDPAGQIPVGPLQREEKL</sequence>
<gene>
    <name evidence="1" type="ORF">UV61_C0005G0010</name>
</gene>
<dbReference type="Proteomes" id="UP000034050">
    <property type="component" value="Unassembled WGS sequence"/>
</dbReference>
<dbReference type="AlphaFoldDB" id="A0A0G1CN66"/>
<proteinExistence type="predicted"/>